<evidence type="ECO:0000256" key="2">
    <source>
        <dbReference type="HAMAP-Rule" id="MF_00791"/>
    </source>
</evidence>
<evidence type="ECO:0000313" key="5">
    <source>
        <dbReference type="Proteomes" id="UP000585665"/>
    </source>
</evidence>
<accession>A0A850PDT9</accession>
<dbReference type="HAMAP" id="MF_00791">
    <property type="entry name" value="ApaG"/>
    <property type="match status" value="1"/>
</dbReference>
<dbReference type="Proteomes" id="UP000585665">
    <property type="component" value="Unassembled WGS sequence"/>
</dbReference>
<feature type="domain" description="ApaG" evidence="3">
    <location>
        <begin position="29"/>
        <end position="154"/>
    </location>
</feature>
<dbReference type="Pfam" id="PF04379">
    <property type="entry name" value="DUF525"/>
    <property type="match status" value="1"/>
</dbReference>
<protein>
    <recommendedName>
        <fullName evidence="1 2">Protein ApaG</fullName>
    </recommendedName>
</protein>
<dbReference type="InterPro" id="IPR036767">
    <property type="entry name" value="ApaG_sf"/>
</dbReference>
<dbReference type="NCBIfam" id="NF003967">
    <property type="entry name" value="PRK05461.1"/>
    <property type="match status" value="1"/>
</dbReference>
<evidence type="ECO:0000256" key="1">
    <source>
        <dbReference type="ARBA" id="ARBA00017693"/>
    </source>
</evidence>
<comment type="caution">
    <text evidence="4">The sequence shown here is derived from an EMBL/GenBank/DDBJ whole genome shotgun (WGS) entry which is preliminary data.</text>
</comment>
<organism evidence="4 5">
    <name type="scientific">Ameyamaea chiangmaiensis</name>
    <dbReference type="NCBI Taxonomy" id="442969"/>
    <lineage>
        <taxon>Bacteria</taxon>
        <taxon>Pseudomonadati</taxon>
        <taxon>Pseudomonadota</taxon>
        <taxon>Alphaproteobacteria</taxon>
        <taxon>Acetobacterales</taxon>
        <taxon>Acetobacteraceae</taxon>
        <taxon>Ameyamaea</taxon>
    </lineage>
</organism>
<sequence length="157" mass="17656">MSKDRPPPRMLHDPEAALAEAMADAPTFESTTADVLVRVKTFWLDDQSQPEDRHYAWAYHIRIENRRPETVQLRARSWEIIDAHGRVEHVHGDGVVGEQPVLAEGESFEYTSGASLQTPTGFMRGAYHMVVVANGAAFDVRIPCFSLDSPHHSRLVH</sequence>
<dbReference type="Gene3D" id="2.60.40.1470">
    <property type="entry name" value="ApaG domain"/>
    <property type="match status" value="1"/>
</dbReference>
<evidence type="ECO:0000259" key="3">
    <source>
        <dbReference type="PROSITE" id="PS51087"/>
    </source>
</evidence>
<dbReference type="PANTHER" id="PTHR14289">
    <property type="entry name" value="F-BOX ONLY PROTEIN 3"/>
    <property type="match status" value="1"/>
</dbReference>
<dbReference type="PROSITE" id="PS51087">
    <property type="entry name" value="APAG"/>
    <property type="match status" value="1"/>
</dbReference>
<evidence type="ECO:0000313" key="4">
    <source>
        <dbReference type="EMBL" id="NVN40640.1"/>
    </source>
</evidence>
<dbReference type="InterPro" id="IPR023065">
    <property type="entry name" value="Uncharacterised_ApaG"/>
</dbReference>
<proteinExistence type="inferred from homology"/>
<dbReference type="InterPro" id="IPR007474">
    <property type="entry name" value="ApaG_domain"/>
</dbReference>
<dbReference type="EMBL" id="JABXXR010000055">
    <property type="protein sequence ID" value="NVN40640.1"/>
    <property type="molecule type" value="Genomic_DNA"/>
</dbReference>
<dbReference type="AlphaFoldDB" id="A0A850PDT9"/>
<dbReference type="GO" id="GO:0070987">
    <property type="term" value="P:error-free translesion synthesis"/>
    <property type="evidence" value="ECO:0007669"/>
    <property type="project" value="TreeGrafter"/>
</dbReference>
<dbReference type="PANTHER" id="PTHR14289:SF16">
    <property type="entry name" value="POLYMERASE DELTA-INTERACTING PROTEIN 2"/>
    <property type="match status" value="1"/>
</dbReference>
<name>A0A850PDT9_9PROT</name>
<gene>
    <name evidence="2 4" type="primary">apaG</name>
    <name evidence="4" type="ORF">HUK82_08705</name>
</gene>
<dbReference type="SUPFAM" id="SSF110069">
    <property type="entry name" value="ApaG-like"/>
    <property type="match status" value="1"/>
</dbReference>
<reference evidence="4 5" key="1">
    <citation type="submission" date="2020-06" db="EMBL/GenBank/DDBJ databases">
        <title>Description of novel acetic acid bacteria.</title>
        <authorList>
            <person name="Sombolestani A."/>
        </authorList>
    </citation>
    <scope>NUCLEOTIDE SEQUENCE [LARGE SCALE GENOMIC DNA]</scope>
    <source>
        <strain evidence="4 5">LMG 27010</strain>
    </source>
</reference>
<keyword evidence="5" id="KW-1185">Reference proteome</keyword>
<dbReference type="RefSeq" id="WP_176613596.1">
    <property type="nucleotide sequence ID" value="NZ_JABXXR010000055.1"/>
</dbReference>